<dbReference type="PANTHER" id="PTHR11049">
    <property type="entry name" value="ACYL COENZYME A THIOESTER HYDROLASE"/>
    <property type="match status" value="1"/>
</dbReference>
<dbReference type="CDD" id="cd03442">
    <property type="entry name" value="BFIT_BACH"/>
    <property type="match status" value="1"/>
</dbReference>
<dbReference type="PROSITE" id="PS51770">
    <property type="entry name" value="HOTDOG_ACOT"/>
    <property type="match status" value="1"/>
</dbReference>
<dbReference type="SUPFAM" id="SSF54637">
    <property type="entry name" value="Thioesterase/thiol ester dehydrase-isomerase"/>
    <property type="match status" value="1"/>
</dbReference>
<feature type="domain" description="HotDog ACOT-type" evidence="4">
    <location>
        <begin position="10"/>
        <end position="122"/>
    </location>
</feature>
<evidence type="ECO:0000313" key="6">
    <source>
        <dbReference type="Proteomes" id="UP000031950"/>
    </source>
</evidence>
<evidence type="ECO:0000313" key="5">
    <source>
        <dbReference type="EMBL" id="KIL51617.1"/>
    </source>
</evidence>
<gene>
    <name evidence="5" type="ORF">KP77_11290</name>
</gene>
<name>A0A0C2VRS0_9BACL</name>
<dbReference type="InterPro" id="IPR040170">
    <property type="entry name" value="Cytosol_ACT"/>
</dbReference>
<reference evidence="5 6" key="1">
    <citation type="submission" date="2015-01" db="EMBL/GenBank/DDBJ databases">
        <title>Genome sequence of Jeotgalibacillus alimentarius.</title>
        <authorList>
            <person name="Goh K.M."/>
            <person name="Chan K.-G."/>
            <person name="Yaakop A.S."/>
            <person name="Ee R."/>
            <person name="Gan H.M."/>
            <person name="Chan C.S."/>
        </authorList>
    </citation>
    <scope>NUCLEOTIDE SEQUENCE [LARGE SCALE GENOMIC DNA]</scope>
    <source>
        <strain evidence="5 6">YKJ-13</strain>
    </source>
</reference>
<dbReference type="PATRIC" id="fig|135826.4.peg.1124"/>
<evidence type="ECO:0000256" key="2">
    <source>
        <dbReference type="ARBA" id="ARBA00022801"/>
    </source>
</evidence>
<dbReference type="Pfam" id="PF03061">
    <property type="entry name" value="4HBT"/>
    <property type="match status" value="1"/>
</dbReference>
<evidence type="ECO:0000256" key="1">
    <source>
        <dbReference type="ARBA" id="ARBA00010458"/>
    </source>
</evidence>
<dbReference type="AlphaFoldDB" id="A0A0C2VRS0"/>
<dbReference type="GO" id="GO:0009062">
    <property type="term" value="P:fatty acid catabolic process"/>
    <property type="evidence" value="ECO:0007669"/>
    <property type="project" value="TreeGrafter"/>
</dbReference>
<dbReference type="GO" id="GO:0052816">
    <property type="term" value="F:long-chain fatty acyl-CoA hydrolase activity"/>
    <property type="evidence" value="ECO:0007669"/>
    <property type="project" value="TreeGrafter"/>
</dbReference>
<comment type="similarity">
    <text evidence="1">Belongs to the acyl coenzyme A hydrolase family.</text>
</comment>
<keyword evidence="6" id="KW-1185">Reference proteome</keyword>
<dbReference type="Gene3D" id="3.10.129.10">
    <property type="entry name" value="Hotdog Thioesterase"/>
    <property type="match status" value="1"/>
</dbReference>
<proteinExistence type="inferred from homology"/>
<sequence length="154" mass="16902">MMNMTGKPVSDSRTVQTRLVLPPDTNHLNTIFGGKVLAYIDEMAALSAMKHAGGVVVTASIDSVHFRSSAKVGDLLTLESFVTYTGKTSMEVYVKVEVEHVATGDRTLTTESFLTMVAVDSDGDPKDVVPVLPESKEEIELYESARVRRLNRKR</sequence>
<dbReference type="EMBL" id="JXRQ01000015">
    <property type="protein sequence ID" value="KIL51617.1"/>
    <property type="molecule type" value="Genomic_DNA"/>
</dbReference>
<dbReference type="GO" id="GO:0005829">
    <property type="term" value="C:cytosol"/>
    <property type="evidence" value="ECO:0007669"/>
    <property type="project" value="TreeGrafter"/>
</dbReference>
<dbReference type="STRING" id="135826.KP77_11290"/>
<organism evidence="5 6">
    <name type="scientific">Jeotgalibacillus alimentarius</name>
    <dbReference type="NCBI Taxonomy" id="135826"/>
    <lineage>
        <taxon>Bacteria</taxon>
        <taxon>Bacillati</taxon>
        <taxon>Bacillota</taxon>
        <taxon>Bacilli</taxon>
        <taxon>Bacillales</taxon>
        <taxon>Caryophanaceae</taxon>
        <taxon>Jeotgalibacillus</taxon>
    </lineage>
</organism>
<dbReference type="PANTHER" id="PTHR11049:SF24">
    <property type="entry name" value="CYTOSOLIC ACYL COENZYME A THIOESTER HYDROLASE"/>
    <property type="match status" value="1"/>
</dbReference>
<dbReference type="InterPro" id="IPR029069">
    <property type="entry name" value="HotDog_dom_sf"/>
</dbReference>
<dbReference type="Proteomes" id="UP000031950">
    <property type="component" value="Unassembled WGS sequence"/>
</dbReference>
<dbReference type="GO" id="GO:0006637">
    <property type="term" value="P:acyl-CoA metabolic process"/>
    <property type="evidence" value="ECO:0007669"/>
    <property type="project" value="TreeGrafter"/>
</dbReference>
<accession>A0A0C2VRS0</accession>
<evidence type="ECO:0000256" key="3">
    <source>
        <dbReference type="PROSITE-ProRule" id="PRU01106"/>
    </source>
</evidence>
<dbReference type="InterPro" id="IPR006683">
    <property type="entry name" value="Thioestr_dom"/>
</dbReference>
<comment type="caution">
    <text evidence="5">The sequence shown here is derived from an EMBL/GenBank/DDBJ whole genome shotgun (WGS) entry which is preliminary data.</text>
</comment>
<keyword evidence="2 3" id="KW-0378">Hydrolase</keyword>
<dbReference type="InterPro" id="IPR033120">
    <property type="entry name" value="HOTDOG_ACOT"/>
</dbReference>
<protein>
    <submittedName>
        <fullName evidence="5">Acyl-CoA hydrolase</fullName>
    </submittedName>
</protein>
<evidence type="ECO:0000259" key="4">
    <source>
        <dbReference type="PROSITE" id="PS51770"/>
    </source>
</evidence>